<feature type="non-terminal residue" evidence="2">
    <location>
        <position position="1"/>
    </location>
</feature>
<protein>
    <submittedName>
        <fullName evidence="2">Uncharacterized protein</fullName>
    </submittedName>
</protein>
<proteinExistence type="predicted"/>
<dbReference type="Proteomes" id="UP001153148">
    <property type="component" value="Unassembled WGS sequence"/>
</dbReference>
<dbReference type="EMBL" id="CAJPIN010073534">
    <property type="protein sequence ID" value="CAG2067706.1"/>
    <property type="molecule type" value="Genomic_DNA"/>
</dbReference>
<keyword evidence="3" id="KW-1185">Reference proteome</keyword>
<evidence type="ECO:0000256" key="1">
    <source>
        <dbReference type="SAM" id="MobiDB-lite"/>
    </source>
</evidence>
<feature type="compositionally biased region" description="Basic residues" evidence="1">
    <location>
        <begin position="88"/>
        <end position="100"/>
    </location>
</feature>
<feature type="compositionally biased region" description="Acidic residues" evidence="1">
    <location>
        <begin position="144"/>
        <end position="160"/>
    </location>
</feature>
<gene>
    <name evidence="2" type="ORF">TPAB3V08_LOCUS14649</name>
</gene>
<feature type="compositionally biased region" description="Basic residues" evidence="1">
    <location>
        <begin position="63"/>
        <end position="77"/>
    </location>
</feature>
<comment type="caution">
    <text evidence="2">The sequence shown here is derived from an EMBL/GenBank/DDBJ whole genome shotgun (WGS) entry which is preliminary data.</text>
</comment>
<accession>A0ABN7PIW7</accession>
<feature type="region of interest" description="Disordered" evidence="1">
    <location>
        <begin position="1"/>
        <end position="102"/>
    </location>
</feature>
<organism evidence="2 3">
    <name type="scientific">Timema podura</name>
    <name type="common">Walking stick</name>
    <dbReference type="NCBI Taxonomy" id="61482"/>
    <lineage>
        <taxon>Eukaryota</taxon>
        <taxon>Metazoa</taxon>
        <taxon>Ecdysozoa</taxon>
        <taxon>Arthropoda</taxon>
        <taxon>Hexapoda</taxon>
        <taxon>Insecta</taxon>
        <taxon>Pterygota</taxon>
        <taxon>Neoptera</taxon>
        <taxon>Polyneoptera</taxon>
        <taxon>Phasmatodea</taxon>
        <taxon>Timematodea</taxon>
        <taxon>Timematoidea</taxon>
        <taxon>Timematidae</taxon>
        <taxon>Timema</taxon>
    </lineage>
</organism>
<sequence length="184" mass="20945">IVADLQGKENRNSFKRTVDAPKHCSRKRKRDVVASHYQRHSADKHHSSSTSTGTDKRHEPTTKRRHKLNTGKKHVGGLKKEKMSKKEEKRHKTLVKKHAVYNKEVHDAENSLRKRLQNMLGLEVPLLQQENQKAGLVELAGQEGEFDSQEGELETMEGELESQAVELESQEGELGSQELVLEPQ</sequence>
<name>A0ABN7PIW7_TIMPD</name>
<feature type="region of interest" description="Disordered" evidence="1">
    <location>
        <begin position="143"/>
        <end position="184"/>
    </location>
</feature>
<reference evidence="2" key="1">
    <citation type="submission" date="2021-03" db="EMBL/GenBank/DDBJ databases">
        <authorList>
            <person name="Tran Van P."/>
        </authorList>
    </citation>
    <scope>NUCLEOTIDE SEQUENCE</scope>
</reference>
<evidence type="ECO:0000313" key="2">
    <source>
        <dbReference type="EMBL" id="CAG2067706.1"/>
    </source>
</evidence>
<evidence type="ECO:0000313" key="3">
    <source>
        <dbReference type="Proteomes" id="UP001153148"/>
    </source>
</evidence>
<feature type="compositionally biased region" description="Basic and acidic residues" evidence="1">
    <location>
        <begin position="1"/>
        <end position="22"/>
    </location>
</feature>
<feature type="compositionally biased region" description="Basic and acidic residues" evidence="1">
    <location>
        <begin position="78"/>
        <end position="87"/>
    </location>
</feature>
<feature type="non-terminal residue" evidence="2">
    <location>
        <position position="184"/>
    </location>
</feature>